<dbReference type="InterPro" id="IPR016274">
    <property type="entry name" value="Histidine_acid_Pase_euk"/>
</dbReference>
<evidence type="ECO:0000256" key="2">
    <source>
        <dbReference type="ARBA" id="ARBA00023180"/>
    </source>
</evidence>
<keyword evidence="3" id="KW-0732">Signal</keyword>
<dbReference type="CDD" id="cd07061">
    <property type="entry name" value="HP_HAP_like"/>
    <property type="match status" value="1"/>
</dbReference>
<dbReference type="Proteomes" id="UP001497453">
    <property type="component" value="Chromosome 2"/>
</dbReference>
<accession>A0ABP1D3A1</accession>
<evidence type="ECO:0000313" key="4">
    <source>
        <dbReference type="EMBL" id="CAL1700917.1"/>
    </source>
</evidence>
<dbReference type="PROSITE" id="PS00616">
    <property type="entry name" value="HIS_ACID_PHOSPHAT_1"/>
    <property type="match status" value="1"/>
</dbReference>
<dbReference type="Pfam" id="PF00328">
    <property type="entry name" value="His_Phos_2"/>
    <property type="match status" value="1"/>
</dbReference>
<evidence type="ECO:0000313" key="5">
    <source>
        <dbReference type="Proteomes" id="UP001497453"/>
    </source>
</evidence>
<keyword evidence="2" id="KW-0325">Glycoprotein</keyword>
<feature type="chain" id="PRO_5046260418" description="Phosphoglycerate mutase-like protein" evidence="3">
    <location>
        <begin position="16"/>
        <end position="429"/>
    </location>
</feature>
<dbReference type="EMBL" id="OZ037945">
    <property type="protein sequence ID" value="CAL1700917.1"/>
    <property type="molecule type" value="Genomic_DNA"/>
</dbReference>
<evidence type="ECO:0000256" key="3">
    <source>
        <dbReference type="SAM" id="SignalP"/>
    </source>
</evidence>
<dbReference type="Gene3D" id="3.40.50.1240">
    <property type="entry name" value="Phosphoglycerate mutase-like"/>
    <property type="match status" value="1"/>
</dbReference>
<keyword evidence="1" id="KW-0378">Hydrolase</keyword>
<gene>
    <name evidence="4" type="ORF">GFSPODELE1_LOCUS3347</name>
</gene>
<dbReference type="PANTHER" id="PTHR20963:SF42">
    <property type="entry name" value="PHOSPHOGLYCERATE MUTASE-LIKE PROTEIN"/>
    <property type="match status" value="1"/>
</dbReference>
<dbReference type="PIRSF" id="PIRSF000894">
    <property type="entry name" value="Acid_phosphatase"/>
    <property type="match status" value="1"/>
</dbReference>
<evidence type="ECO:0000256" key="1">
    <source>
        <dbReference type="ARBA" id="ARBA00022801"/>
    </source>
</evidence>
<feature type="signal peptide" evidence="3">
    <location>
        <begin position="1"/>
        <end position="15"/>
    </location>
</feature>
<reference evidence="5" key="1">
    <citation type="submission" date="2024-04" db="EMBL/GenBank/DDBJ databases">
        <authorList>
            <person name="Shaw F."/>
            <person name="Minotto A."/>
        </authorList>
    </citation>
    <scope>NUCLEOTIDE SEQUENCE [LARGE SCALE GENOMIC DNA]</scope>
</reference>
<dbReference type="InterPro" id="IPR000560">
    <property type="entry name" value="His_Pase_clade-2"/>
</dbReference>
<dbReference type="SUPFAM" id="SSF53254">
    <property type="entry name" value="Phosphoglycerate mutase-like"/>
    <property type="match status" value="1"/>
</dbReference>
<evidence type="ECO:0008006" key="6">
    <source>
        <dbReference type="Google" id="ProtNLM"/>
    </source>
</evidence>
<dbReference type="InterPro" id="IPR029033">
    <property type="entry name" value="His_PPase_superfam"/>
</dbReference>
<sequence length="429" mass="46908">MLFVALVVFLPLVTAFNVAEHLANASPYHKAPAVPNLKDTLPADCQVQQVSVLHRHGSRFPTKAKLSTITNLVKKLASKVDVIKQAKLPAELAFLKDGYTSTLGTDDLTPPGRADMFEHGVSFRLKYPNLNADAILAGSEARIVESAGWFGQGYFGSDWATKSQLLRIVNESDRVTPSYISPINACPSWRNASLNGVNADRAWSNIYLPQVANRLNKLIPGLDLSTDEALGAINACAYDLAANRTSPWCGVFEQSEIEGFEYENDLYFDGAFGYGLPGNMPLTLGALYVDELVARLNDTSQNAHKMYLDFGHDTSITLALAGFGLAKDATDLTESTKEIKKDRRWRTSDQVPFAAQMVWEKFTCTSSFTGPQIRLILNESPFPLVTCANMNKEYGTCSLEDFVKANAGAAALKFGDSNWKSICGTPTSH</sequence>
<organism evidence="4 5">
    <name type="scientific">Somion occarium</name>
    <dbReference type="NCBI Taxonomy" id="3059160"/>
    <lineage>
        <taxon>Eukaryota</taxon>
        <taxon>Fungi</taxon>
        <taxon>Dikarya</taxon>
        <taxon>Basidiomycota</taxon>
        <taxon>Agaricomycotina</taxon>
        <taxon>Agaricomycetes</taxon>
        <taxon>Polyporales</taxon>
        <taxon>Cerrenaceae</taxon>
        <taxon>Somion</taxon>
    </lineage>
</organism>
<keyword evidence="5" id="KW-1185">Reference proteome</keyword>
<dbReference type="PANTHER" id="PTHR20963">
    <property type="entry name" value="MULTIPLE INOSITOL POLYPHOSPHATE PHOSPHATASE-RELATED"/>
    <property type="match status" value="1"/>
</dbReference>
<protein>
    <recommendedName>
        <fullName evidence="6">Phosphoglycerate mutase-like protein</fullName>
    </recommendedName>
</protein>
<name>A0ABP1D3A1_9APHY</name>
<dbReference type="InterPro" id="IPR033379">
    <property type="entry name" value="Acid_Pase_AS"/>
</dbReference>
<proteinExistence type="predicted"/>